<protein>
    <submittedName>
        <fullName evidence="3">Endonuclease/exonuclease/phosphatase family</fullName>
    </submittedName>
</protein>
<dbReference type="InterPro" id="IPR005135">
    <property type="entry name" value="Endo/exonuclease/phosphatase"/>
</dbReference>
<dbReference type="InterPro" id="IPR036691">
    <property type="entry name" value="Endo/exonu/phosph_ase_sf"/>
</dbReference>
<dbReference type="InterPro" id="IPR051916">
    <property type="entry name" value="GPI-anchor_lipid_remodeler"/>
</dbReference>
<feature type="domain" description="Endonuclease/exonuclease/phosphatase" evidence="2">
    <location>
        <begin position="103"/>
        <end position="299"/>
    </location>
</feature>
<dbReference type="Proteomes" id="UP000004095">
    <property type="component" value="Unassembled WGS sequence"/>
</dbReference>
<evidence type="ECO:0000313" key="3">
    <source>
        <dbReference type="EMBL" id="EAY23933.1"/>
    </source>
</evidence>
<organism evidence="3 4">
    <name type="scientific">Microscilla marina ATCC 23134</name>
    <dbReference type="NCBI Taxonomy" id="313606"/>
    <lineage>
        <taxon>Bacteria</taxon>
        <taxon>Pseudomonadati</taxon>
        <taxon>Bacteroidota</taxon>
        <taxon>Cytophagia</taxon>
        <taxon>Cytophagales</taxon>
        <taxon>Microscillaceae</taxon>
        <taxon>Microscilla</taxon>
    </lineage>
</organism>
<dbReference type="Pfam" id="PF03372">
    <property type="entry name" value="Exo_endo_phos"/>
    <property type="match status" value="1"/>
</dbReference>
<dbReference type="EMBL" id="AAWS01000096">
    <property type="protein sequence ID" value="EAY23933.1"/>
    <property type="molecule type" value="Genomic_DNA"/>
</dbReference>
<name>A2A0B7_MICM2</name>
<keyword evidence="3" id="KW-0540">Nuclease</keyword>
<dbReference type="eggNOG" id="COG3021">
    <property type="taxonomic scope" value="Bacteria"/>
</dbReference>
<dbReference type="AlphaFoldDB" id="A2A0B7"/>
<dbReference type="GO" id="GO:0004519">
    <property type="term" value="F:endonuclease activity"/>
    <property type="evidence" value="ECO:0007669"/>
    <property type="project" value="UniProtKB-KW"/>
</dbReference>
<dbReference type="Gene3D" id="3.60.10.10">
    <property type="entry name" value="Endonuclease/exonuclease/phosphatase"/>
    <property type="match status" value="1"/>
</dbReference>
<sequence>MCYKTGKNARYKQWLCYLFPLFLCWILIYPPDFFVFLSLQALALQMVVGWGLVIVLFPFFGKTRYIPPHLLGVLGSVWFLQPYVQTQPQKPAKLADTFKVLHLNVHGRNTQHAQLVEQLLRQEADLLALIEVNHRWAKVLKKGLHKQYPYAFVYPVDNLFSGIAIFAKYPLKNVQYIFNDEPPTVVGDVLLPQGKVHFISTHISAPILQGRIPRRYSQMDKIAQQIKQDQEKPLVLLGDFNAVPWERLIRDFKQSTHMQDTRASWLPTFPTWALWMGIPIDYIFYSPPLYCQHLNTFQNTGADHVGLVGEFGLK</sequence>
<keyword evidence="3" id="KW-0378">Hydrolase</keyword>
<evidence type="ECO:0000256" key="1">
    <source>
        <dbReference type="SAM" id="Phobius"/>
    </source>
</evidence>
<dbReference type="GO" id="GO:0016020">
    <property type="term" value="C:membrane"/>
    <property type="evidence" value="ECO:0007669"/>
    <property type="project" value="GOC"/>
</dbReference>
<dbReference type="PANTHER" id="PTHR14859">
    <property type="entry name" value="CALCOFLUOR WHITE HYPERSENSITIVE PROTEIN PRECURSOR"/>
    <property type="match status" value="1"/>
</dbReference>
<keyword evidence="3" id="KW-0255">Endonuclease</keyword>
<keyword evidence="3" id="KW-0269">Exonuclease</keyword>
<evidence type="ECO:0000313" key="4">
    <source>
        <dbReference type="Proteomes" id="UP000004095"/>
    </source>
</evidence>
<gene>
    <name evidence="3" type="ORF">M23134_00363</name>
</gene>
<keyword evidence="1" id="KW-0472">Membrane</keyword>
<keyword evidence="1" id="KW-1133">Transmembrane helix</keyword>
<keyword evidence="1" id="KW-0812">Transmembrane</keyword>
<dbReference type="SUPFAM" id="SSF56219">
    <property type="entry name" value="DNase I-like"/>
    <property type="match status" value="1"/>
</dbReference>
<proteinExistence type="predicted"/>
<dbReference type="OrthoDB" id="5447300at2"/>
<reference evidence="3 4" key="1">
    <citation type="submission" date="2007-01" db="EMBL/GenBank/DDBJ databases">
        <authorList>
            <person name="Haygood M."/>
            <person name="Podell S."/>
            <person name="Anderson C."/>
            <person name="Hopkinson B."/>
            <person name="Roe K."/>
            <person name="Barbeau K."/>
            <person name="Gaasterland T."/>
            <person name="Ferriera S."/>
            <person name="Johnson J."/>
            <person name="Kravitz S."/>
            <person name="Beeson K."/>
            <person name="Sutton G."/>
            <person name="Rogers Y.-H."/>
            <person name="Friedman R."/>
            <person name="Frazier M."/>
            <person name="Venter J.C."/>
        </authorList>
    </citation>
    <scope>NUCLEOTIDE SEQUENCE [LARGE SCALE GENOMIC DNA]</scope>
    <source>
        <strain evidence="3 4">ATCC 23134</strain>
    </source>
</reference>
<accession>A2A0B7</accession>
<feature type="transmembrane region" description="Helical" evidence="1">
    <location>
        <begin position="37"/>
        <end position="60"/>
    </location>
</feature>
<keyword evidence="4" id="KW-1185">Reference proteome</keyword>
<dbReference type="PANTHER" id="PTHR14859:SF15">
    <property type="entry name" value="ENDONUCLEASE_EXONUCLEASE_PHOSPHATASE DOMAIN-CONTAINING PROTEIN"/>
    <property type="match status" value="1"/>
</dbReference>
<dbReference type="GO" id="GO:0006506">
    <property type="term" value="P:GPI anchor biosynthetic process"/>
    <property type="evidence" value="ECO:0007669"/>
    <property type="project" value="TreeGrafter"/>
</dbReference>
<dbReference type="GO" id="GO:0004527">
    <property type="term" value="F:exonuclease activity"/>
    <property type="evidence" value="ECO:0007669"/>
    <property type="project" value="UniProtKB-KW"/>
</dbReference>
<comment type="caution">
    <text evidence="3">The sequence shown here is derived from an EMBL/GenBank/DDBJ whole genome shotgun (WGS) entry which is preliminary data.</text>
</comment>
<evidence type="ECO:0000259" key="2">
    <source>
        <dbReference type="Pfam" id="PF03372"/>
    </source>
</evidence>
<feature type="transmembrane region" description="Helical" evidence="1">
    <location>
        <begin position="14"/>
        <end position="31"/>
    </location>
</feature>
<dbReference type="RefSeq" id="WP_002705935.1">
    <property type="nucleotide sequence ID" value="NZ_AAWS01000096.1"/>
</dbReference>